<organism evidence="1">
    <name type="scientific">Streptococcus sp. KHUD_010</name>
    <dbReference type="NCBI Taxonomy" id="3157339"/>
    <lineage>
        <taxon>Bacteria</taxon>
        <taxon>Bacillati</taxon>
        <taxon>Bacillota</taxon>
        <taxon>Bacilli</taxon>
        <taxon>Lactobacillales</taxon>
        <taxon>Streptococcaceae</taxon>
        <taxon>Streptococcus</taxon>
    </lineage>
</organism>
<evidence type="ECO:0000313" key="1">
    <source>
        <dbReference type="EMBL" id="XBS56818.1"/>
    </source>
</evidence>
<sequence>MFKLFVSDVSDFKNLKKDLEMKKLPIEENVVNRSMLHLLSSGKLFVDFNENQIKAKFSMESEEFERIHQFSSYQYDTNFSYRFCYYLRNFSQHVGLPITEINLKEVDINSGKQIANLYIDLDYLLNSSFNWKKMRKELKEKRLENPKIDASDLVENLFHSMIELYGNYNQFFLELNHQKLISLREKLKDLALKPVKYYVSRISKYNLKYKPESFTISPLAAFAEIDEIYMELSKIGLVNIVNKNN</sequence>
<dbReference type="RefSeq" id="WP_264341042.1">
    <property type="nucleotide sequence ID" value="NZ_CP157941.1"/>
</dbReference>
<name>A0AAU7PX30_9STRE</name>
<evidence type="ECO:0008006" key="2">
    <source>
        <dbReference type="Google" id="ProtNLM"/>
    </source>
</evidence>
<proteinExistence type="predicted"/>
<dbReference type="AlphaFoldDB" id="A0AAU7PX30"/>
<accession>A0AAU7PX30</accession>
<reference evidence="1" key="1">
    <citation type="submission" date="2024-06" db="EMBL/GenBank/DDBJ databases">
        <title>Complete genome sequence of Streptococcus sp. KHUD_010.</title>
        <authorList>
            <person name="Lee J.-H."/>
            <person name="Moon J.-H."/>
        </authorList>
    </citation>
    <scope>NUCLEOTIDE SEQUENCE</scope>
    <source>
        <strain evidence="1">KHUD_010</strain>
    </source>
</reference>
<dbReference type="EMBL" id="CP157941">
    <property type="protein sequence ID" value="XBS56818.1"/>
    <property type="molecule type" value="Genomic_DNA"/>
</dbReference>
<protein>
    <recommendedName>
        <fullName evidence="2">Ribosome-binding factor A</fullName>
    </recommendedName>
</protein>
<gene>
    <name evidence="1" type="ORF">ABKA15_07270</name>
</gene>